<feature type="domain" description="Polymerase/histidinol phosphatase N-terminal" evidence="13">
    <location>
        <begin position="279"/>
        <end position="346"/>
    </location>
</feature>
<keyword evidence="2 11" id="KW-0963">Cytoplasm</keyword>
<dbReference type="InterPro" id="IPR004013">
    <property type="entry name" value="PHP_dom"/>
</dbReference>
<dbReference type="EC" id="2.7.7.7" evidence="11"/>
<dbReference type="InterPro" id="IPR004805">
    <property type="entry name" value="DnaE2/DnaE/PolC"/>
</dbReference>
<dbReference type="HAMAP" id="MF_00356">
    <property type="entry name" value="DNApol_PolC"/>
    <property type="match status" value="1"/>
</dbReference>
<dbReference type="Proteomes" id="UP000241848">
    <property type="component" value="Unassembled WGS sequence"/>
</dbReference>
<dbReference type="SMART" id="SM00479">
    <property type="entry name" value="EXOIII"/>
    <property type="match status" value="1"/>
</dbReference>
<keyword evidence="5 11" id="KW-0235">DNA replication</keyword>
<evidence type="ECO:0000256" key="8">
    <source>
        <dbReference type="ARBA" id="ARBA00022839"/>
    </source>
</evidence>
<keyword evidence="4 11" id="KW-0548">Nucleotidyltransferase</keyword>
<keyword evidence="8 11" id="KW-0269">Exonuclease</keyword>
<evidence type="ECO:0000259" key="12">
    <source>
        <dbReference type="SMART" id="SM00479"/>
    </source>
</evidence>
<dbReference type="NCBIfam" id="TIGR01405">
    <property type="entry name" value="polC_Gram_pos"/>
    <property type="match status" value="1"/>
</dbReference>
<feature type="domain" description="Exonuclease" evidence="12">
    <location>
        <begin position="364"/>
        <end position="531"/>
    </location>
</feature>
<keyword evidence="3 11" id="KW-0808">Transferase</keyword>
<dbReference type="Pfam" id="PF07733">
    <property type="entry name" value="DNA_pol3_alpha"/>
    <property type="match status" value="2"/>
</dbReference>
<gene>
    <name evidence="11" type="primary">polC</name>
    <name evidence="14" type="ORF">C7B45_01770</name>
</gene>
<evidence type="ECO:0000256" key="4">
    <source>
        <dbReference type="ARBA" id="ARBA00022695"/>
    </source>
</evidence>
<dbReference type="InterPro" id="IPR036397">
    <property type="entry name" value="RNaseH_sf"/>
</dbReference>
<dbReference type="Pfam" id="PF02811">
    <property type="entry name" value="PHP"/>
    <property type="match status" value="1"/>
</dbReference>
<evidence type="ECO:0000256" key="10">
    <source>
        <dbReference type="ARBA" id="ARBA00049244"/>
    </source>
</evidence>
<dbReference type="Gene3D" id="1.10.150.870">
    <property type="match status" value="1"/>
</dbReference>
<dbReference type="PANTHER" id="PTHR32294:SF5">
    <property type="entry name" value="DNA POLYMERASE III POLC-TYPE"/>
    <property type="match status" value="1"/>
</dbReference>
<dbReference type="NCBIfam" id="NF001688">
    <property type="entry name" value="PRK00448.1"/>
    <property type="match status" value="1"/>
</dbReference>
<evidence type="ECO:0000313" key="14">
    <source>
        <dbReference type="EMBL" id="PSR23769.1"/>
    </source>
</evidence>
<dbReference type="SMART" id="SM00481">
    <property type="entry name" value="POLIIIAc"/>
    <property type="match status" value="1"/>
</dbReference>
<evidence type="ECO:0000256" key="3">
    <source>
        <dbReference type="ARBA" id="ARBA00022679"/>
    </source>
</evidence>
<dbReference type="FunFam" id="3.30.420.10:FF:000045">
    <property type="entry name" value="3'-5' exonuclease DinG"/>
    <property type="match status" value="1"/>
</dbReference>
<dbReference type="EMBL" id="PXYV01000003">
    <property type="protein sequence ID" value="PSR23769.1"/>
    <property type="molecule type" value="Genomic_DNA"/>
</dbReference>
<keyword evidence="7 11" id="KW-0378">Hydrolase</keyword>
<comment type="similarity">
    <text evidence="11">Belongs to the DNA polymerase type-C family. PolC subfamily.</text>
</comment>
<evidence type="ECO:0000313" key="15">
    <source>
        <dbReference type="Proteomes" id="UP000241848"/>
    </source>
</evidence>
<dbReference type="InterPro" id="IPR012340">
    <property type="entry name" value="NA-bd_OB-fold"/>
</dbReference>
<dbReference type="CDD" id="cd06127">
    <property type="entry name" value="DEDDh"/>
    <property type="match status" value="1"/>
</dbReference>
<dbReference type="Pfam" id="PF00929">
    <property type="entry name" value="RNase_T"/>
    <property type="match status" value="1"/>
</dbReference>
<comment type="subcellular location">
    <subcellularLocation>
        <location evidence="11">Cytoplasm</location>
    </subcellularLocation>
</comment>
<evidence type="ECO:0000256" key="6">
    <source>
        <dbReference type="ARBA" id="ARBA00022722"/>
    </source>
</evidence>
<dbReference type="Pfam" id="PF17657">
    <property type="entry name" value="DNA_pol3_finger"/>
    <property type="match status" value="1"/>
</dbReference>
<dbReference type="PANTHER" id="PTHR32294">
    <property type="entry name" value="DNA POLYMERASE III SUBUNIT ALPHA"/>
    <property type="match status" value="1"/>
</dbReference>
<dbReference type="InterPro" id="IPR006054">
    <property type="entry name" value="DnaQ"/>
</dbReference>
<dbReference type="GO" id="GO:0006261">
    <property type="term" value="P:DNA-templated DNA replication"/>
    <property type="evidence" value="ECO:0007669"/>
    <property type="project" value="UniProtKB-UniRule"/>
</dbReference>
<evidence type="ECO:0000256" key="1">
    <source>
        <dbReference type="ARBA" id="ARBA00003452"/>
    </source>
</evidence>
<keyword evidence="9 11" id="KW-0239">DNA-directed DNA polymerase</keyword>
<dbReference type="Gene3D" id="3.30.420.10">
    <property type="entry name" value="Ribonuclease H-like superfamily/Ribonuclease H"/>
    <property type="match status" value="1"/>
</dbReference>
<dbReference type="CDD" id="cd07435">
    <property type="entry name" value="PHP_PolIIIA_POLC"/>
    <property type="match status" value="1"/>
</dbReference>
<evidence type="ECO:0000256" key="9">
    <source>
        <dbReference type="ARBA" id="ARBA00022932"/>
    </source>
</evidence>
<protein>
    <recommendedName>
        <fullName evidence="11">DNA polymerase III PolC-type</fullName>
        <shortName evidence="11">PolIII</shortName>
        <ecNumber evidence="11">2.7.7.7</ecNumber>
    </recommendedName>
</protein>
<dbReference type="InterPro" id="IPR006308">
    <property type="entry name" value="Pol_III_a_PolC-type_gram_pos"/>
</dbReference>
<dbReference type="InterPro" id="IPR011708">
    <property type="entry name" value="DNA_pol3_alpha_NTPase_dom"/>
</dbReference>
<dbReference type="InterPro" id="IPR044923">
    <property type="entry name" value="PolC_middle_finger_sf"/>
</dbReference>
<dbReference type="Gene3D" id="3.20.20.140">
    <property type="entry name" value="Metal-dependent hydrolases"/>
    <property type="match status" value="2"/>
</dbReference>
<dbReference type="Gene3D" id="3.30.1900.20">
    <property type="match status" value="2"/>
</dbReference>
<evidence type="ECO:0000256" key="2">
    <source>
        <dbReference type="ARBA" id="ARBA00022490"/>
    </source>
</evidence>
<comment type="function">
    <text evidence="1 11">Required for replicative DNA synthesis. This DNA polymerase also exhibits 3' to 5' exonuclease activity.</text>
</comment>
<dbReference type="InterPro" id="IPR029460">
    <property type="entry name" value="DNAPol_HHH"/>
</dbReference>
<accession>A0A2T2WNE7</accession>
<comment type="caution">
    <text evidence="14">The sequence shown here is derived from an EMBL/GenBank/DDBJ whole genome shotgun (WGS) entry which is preliminary data.</text>
</comment>
<name>A0A2T2WNE7_9FIRM</name>
<evidence type="ECO:0000256" key="5">
    <source>
        <dbReference type="ARBA" id="ARBA00022705"/>
    </source>
</evidence>
<dbReference type="GO" id="GO:0003677">
    <property type="term" value="F:DNA binding"/>
    <property type="evidence" value="ECO:0007669"/>
    <property type="project" value="UniProtKB-UniRule"/>
</dbReference>
<dbReference type="SUPFAM" id="SSF53098">
    <property type="entry name" value="Ribonuclease H-like"/>
    <property type="match status" value="1"/>
</dbReference>
<evidence type="ECO:0000259" key="13">
    <source>
        <dbReference type="SMART" id="SM00481"/>
    </source>
</evidence>
<dbReference type="InterPro" id="IPR012337">
    <property type="entry name" value="RNaseH-like_sf"/>
</dbReference>
<dbReference type="InterPro" id="IPR003141">
    <property type="entry name" value="Pol/His_phosphatase_N"/>
</dbReference>
<dbReference type="GO" id="GO:0003887">
    <property type="term" value="F:DNA-directed DNA polymerase activity"/>
    <property type="evidence" value="ECO:0007669"/>
    <property type="project" value="UniProtKB-UniRule"/>
</dbReference>
<evidence type="ECO:0000256" key="11">
    <source>
        <dbReference type="HAMAP-Rule" id="MF_00356"/>
    </source>
</evidence>
<dbReference type="SUPFAM" id="SSF160975">
    <property type="entry name" value="AF1531-like"/>
    <property type="match status" value="1"/>
</dbReference>
<dbReference type="Gene3D" id="2.40.50.140">
    <property type="entry name" value="Nucleic acid-binding proteins"/>
    <property type="match status" value="1"/>
</dbReference>
<dbReference type="NCBIfam" id="TIGR00573">
    <property type="entry name" value="dnaq"/>
    <property type="match status" value="1"/>
</dbReference>
<dbReference type="InterPro" id="IPR013520">
    <property type="entry name" value="Ribonucl_H"/>
</dbReference>
<dbReference type="Pfam" id="PF14579">
    <property type="entry name" value="HHH_6"/>
    <property type="match status" value="1"/>
</dbReference>
<proteinExistence type="inferred from homology"/>
<dbReference type="InterPro" id="IPR040982">
    <property type="entry name" value="DNA_pol3_finger"/>
</dbReference>
<reference evidence="14 15" key="1">
    <citation type="journal article" date="2014" name="BMC Genomics">
        <title>Comparison of environmental and isolate Sulfobacillus genomes reveals diverse carbon, sulfur, nitrogen, and hydrogen metabolisms.</title>
        <authorList>
            <person name="Justice N.B."/>
            <person name="Norman A."/>
            <person name="Brown C.T."/>
            <person name="Singh A."/>
            <person name="Thomas B.C."/>
            <person name="Banfield J.F."/>
        </authorList>
    </citation>
    <scope>NUCLEOTIDE SEQUENCE [LARGE SCALE GENOMIC DNA]</scope>
    <source>
        <strain evidence="14">AMDSBA3</strain>
    </source>
</reference>
<keyword evidence="6 11" id="KW-0540">Nuclease</keyword>
<evidence type="ECO:0000256" key="7">
    <source>
        <dbReference type="ARBA" id="ARBA00022801"/>
    </source>
</evidence>
<dbReference type="GO" id="GO:0005737">
    <property type="term" value="C:cytoplasm"/>
    <property type="evidence" value="ECO:0007669"/>
    <property type="project" value="UniProtKB-SubCell"/>
</dbReference>
<dbReference type="GO" id="GO:0008408">
    <property type="term" value="F:3'-5' exonuclease activity"/>
    <property type="evidence" value="ECO:0007669"/>
    <property type="project" value="UniProtKB-UniRule"/>
</dbReference>
<comment type="catalytic activity">
    <reaction evidence="10 11">
        <text>DNA(n) + a 2'-deoxyribonucleoside 5'-triphosphate = DNA(n+1) + diphosphate</text>
        <dbReference type="Rhea" id="RHEA:22508"/>
        <dbReference type="Rhea" id="RHEA-COMP:17339"/>
        <dbReference type="Rhea" id="RHEA-COMP:17340"/>
        <dbReference type="ChEBI" id="CHEBI:33019"/>
        <dbReference type="ChEBI" id="CHEBI:61560"/>
        <dbReference type="ChEBI" id="CHEBI:173112"/>
        <dbReference type="EC" id="2.7.7.7"/>
    </reaction>
</comment>
<dbReference type="Gene3D" id="1.10.150.700">
    <property type="entry name" value="PolC, middle finger domain"/>
    <property type="match status" value="2"/>
</dbReference>
<organism evidence="14 15">
    <name type="scientific">Sulfobacillus acidophilus</name>
    <dbReference type="NCBI Taxonomy" id="53633"/>
    <lineage>
        <taxon>Bacteria</taxon>
        <taxon>Bacillati</taxon>
        <taxon>Bacillota</taxon>
        <taxon>Clostridia</taxon>
        <taxon>Eubacteriales</taxon>
        <taxon>Clostridiales Family XVII. Incertae Sedis</taxon>
        <taxon>Sulfobacillus</taxon>
    </lineage>
</organism>
<sequence length="1375" mass="153055">MGDNRFSHWQRAQGWEGAPLFVVAVKLLERELSVECVGEVPERGLEMLADLATDLSRQWQVTVRFVVSPRQIEEAVMRVLPPALTRIIGEHAVQLHSQQLTLTFPSPIAEALFVKWGGPGRLKREITELQNYSIETVTSEVEPPPPDQPVSLNLATISQDDVIGRLSQTAEPEPIRQLADAGHAVVAGQIFQRDVREGRDGSRHWTWTITDETSALRLTYSERKNTAKISDDMWPVGTQVLVEGELERDKFTQEQVLRVKAGRAIPVPAILTRDVRPRVELHVHTKMSAMDSLIAPRDLFRAAQEAGMSAVAVVDHGVVQSFPEWDSLAQSTGVHALYGVEVYMVESEAYPLSGGYANNWRDRPLVVVDVETTGLSPRSHQVIELGAVKLVGGQIQETFHRLVRPRRSISKDTERITGITEKTLLGGISEVELWQEFFAFLGDGVLAAHNARFDMGFVRAGFDLVYPGQEFDPPVLDTLALARVAVPGLKSYGLEPLTNHYRIALPQHHRALADAEATAHLAVRLLDDLGQRAPQWSGQDSLPLSHTMGRPVPVTLLVKDQEGLEALYRLISASHLQFFYRVPRVPRQAIVQGRQHWLIGSSFHDGEISEALFRNASPNERRTLEQFYDYWEIVPPEAAHSLMAEGALDGREAVQAFLTDIVAWGETAKRPVVAVSDAHYLRPVHAIYRDVLAATAKGDLHNAQDALYLRSGSEMEEELSFLSQDRRDRVIYKDPEMIAQQLQPLRPVPQGLFSPNLPQAEEVIAHEPYRRARELYGENLPDIVQRRLDKEVQSIVSHGFSSIYYTAHRLVQKSLDDGYLVGSRGSVGSSLVATLLNITEVNPLPPHYRCPACRWSEFVTDGSCGSGFDLPPKSCPVCQTLLLCDGQDIPFETFLGFEGDKVPDIDLNFSGEYQTEIHRYTEALFGQGHVFRAGTIATIADKTAFGLVKAWARDRGRELSGAEIDWLAASLTGVKRTTGQHPGGLMVVPHDDDIHRFSPVQHPADDRNSEVVTTHFDYHSIEGRLLKLDLLGHDDPTAIRMLEDLTGIKAKDVPFQDEATMSLFSGVSALGVRPDDIKSPVGSLGIPEFGTRFVRQMLLETRPRTFAELVRISGLSHGTEVWTNNAQELIRQKTATLSEVIATRDDIMTYLISRHIAPKTAFAISESVRKGRGLSSDMADTMRAAGVPEWYIDSCRHISYLFPKAHAAAYVMMGWRIAWFKVHYPLAYYATYFSVRAGDFEPEAALRGLTAVNQALSSIEEKGSEASPKEKGLVTVLEIMREMLARGYRFKSVDLERSHGTRFLIDQDALVIPFAALPGLGVNAARHIIAARSDQPFLSVDDLRQRARLSKSIVELLRSHGALKDLGETSQLGFF</sequence>